<feature type="non-terminal residue" evidence="1">
    <location>
        <position position="1"/>
    </location>
</feature>
<organism evidence="1 2">
    <name type="scientific">Cucurbita argyrosperma subsp. sororia</name>
    <dbReference type="NCBI Taxonomy" id="37648"/>
    <lineage>
        <taxon>Eukaryota</taxon>
        <taxon>Viridiplantae</taxon>
        <taxon>Streptophyta</taxon>
        <taxon>Embryophyta</taxon>
        <taxon>Tracheophyta</taxon>
        <taxon>Spermatophyta</taxon>
        <taxon>Magnoliopsida</taxon>
        <taxon>eudicotyledons</taxon>
        <taxon>Gunneridae</taxon>
        <taxon>Pentapetalae</taxon>
        <taxon>rosids</taxon>
        <taxon>fabids</taxon>
        <taxon>Cucurbitales</taxon>
        <taxon>Cucurbitaceae</taxon>
        <taxon>Cucurbiteae</taxon>
        <taxon>Cucurbita</taxon>
    </lineage>
</organism>
<evidence type="ECO:0000313" key="2">
    <source>
        <dbReference type="Proteomes" id="UP000685013"/>
    </source>
</evidence>
<dbReference type="AlphaFoldDB" id="A0AAV6MPI7"/>
<keyword evidence="2" id="KW-1185">Reference proteome</keyword>
<gene>
    <name evidence="1" type="ORF">SDJN03_20239</name>
</gene>
<proteinExistence type="predicted"/>
<sequence length="76" mass="8417">MIRDCCRRTLKSRHPNETAGGGLPLKPCRLFKLSELLISVFIFRNTVVQPLSRAVGEITLPQLILQILKGSQTGGE</sequence>
<reference evidence="1 2" key="1">
    <citation type="journal article" date="2021" name="Hortic Res">
        <title>The domestication of Cucurbita argyrosperma as revealed by the genome of its wild relative.</title>
        <authorList>
            <person name="Barrera-Redondo J."/>
            <person name="Sanchez-de la Vega G."/>
            <person name="Aguirre-Liguori J.A."/>
            <person name="Castellanos-Morales G."/>
            <person name="Gutierrez-Guerrero Y.T."/>
            <person name="Aguirre-Dugua X."/>
            <person name="Aguirre-Planter E."/>
            <person name="Tenaillon M.I."/>
            <person name="Lira-Saade R."/>
            <person name="Eguiarte L.E."/>
        </authorList>
    </citation>
    <scope>NUCLEOTIDE SEQUENCE [LARGE SCALE GENOMIC DNA]</scope>
    <source>
        <strain evidence="1">JBR-2021</strain>
    </source>
</reference>
<evidence type="ECO:0000313" key="1">
    <source>
        <dbReference type="EMBL" id="KAG6584307.1"/>
    </source>
</evidence>
<name>A0AAV6MPI7_9ROSI</name>
<comment type="caution">
    <text evidence="1">The sequence shown here is derived from an EMBL/GenBank/DDBJ whole genome shotgun (WGS) entry which is preliminary data.</text>
</comment>
<accession>A0AAV6MPI7</accession>
<dbReference type="Proteomes" id="UP000685013">
    <property type="component" value="Chromosome 13"/>
</dbReference>
<protein>
    <submittedName>
        <fullName evidence="1">Uncharacterized protein</fullName>
    </submittedName>
</protein>
<dbReference type="EMBL" id="JAGKQH010000013">
    <property type="protein sequence ID" value="KAG6584307.1"/>
    <property type="molecule type" value="Genomic_DNA"/>
</dbReference>